<dbReference type="AlphaFoldDB" id="W7XLD8"/>
<dbReference type="EMBL" id="GG662830">
    <property type="protein sequence ID" value="EWS76114.1"/>
    <property type="molecule type" value="Genomic_DNA"/>
</dbReference>
<evidence type="ECO:0000259" key="3">
    <source>
        <dbReference type="PROSITE" id="PS50195"/>
    </source>
</evidence>
<dbReference type="SUPFAM" id="SSF64268">
    <property type="entry name" value="PX domain"/>
    <property type="match status" value="1"/>
</dbReference>
<dbReference type="STRING" id="312017.W7XLD8"/>
<evidence type="ECO:0000256" key="2">
    <source>
        <dbReference type="SAM" id="MobiDB-lite"/>
    </source>
</evidence>
<dbReference type="RefSeq" id="XP_012651354.1">
    <property type="nucleotide sequence ID" value="XM_012795900.1"/>
</dbReference>
<keyword evidence="5" id="KW-1185">Reference proteome</keyword>
<feature type="compositionally biased region" description="Polar residues" evidence="2">
    <location>
        <begin position="1"/>
        <end position="10"/>
    </location>
</feature>
<dbReference type="OrthoDB" id="289240at2759"/>
<feature type="compositionally biased region" description="Low complexity" evidence="2">
    <location>
        <begin position="45"/>
        <end position="57"/>
    </location>
</feature>
<dbReference type="Pfam" id="PF00787">
    <property type="entry name" value="PX"/>
    <property type="match status" value="1"/>
</dbReference>
<dbReference type="InParanoid" id="W7XLD8"/>
<evidence type="ECO:0000313" key="4">
    <source>
        <dbReference type="EMBL" id="EWS76114.1"/>
    </source>
</evidence>
<evidence type="ECO:0000256" key="1">
    <source>
        <dbReference type="SAM" id="Coils"/>
    </source>
</evidence>
<keyword evidence="1" id="KW-0175">Coiled coil</keyword>
<feature type="coiled-coil region" evidence="1">
    <location>
        <begin position="363"/>
        <end position="435"/>
    </location>
</feature>
<dbReference type="KEGG" id="tet:TTHERM_000263389"/>
<feature type="region of interest" description="Disordered" evidence="2">
    <location>
        <begin position="1"/>
        <end position="31"/>
    </location>
</feature>
<dbReference type="PANTHER" id="PTHR10555">
    <property type="entry name" value="SORTING NEXIN"/>
    <property type="match status" value="1"/>
</dbReference>
<dbReference type="InterPro" id="IPR036871">
    <property type="entry name" value="PX_dom_sf"/>
</dbReference>
<accession>W7XLD8</accession>
<dbReference type="Gene3D" id="3.30.1520.10">
    <property type="entry name" value="Phox-like domain"/>
    <property type="match status" value="1"/>
</dbReference>
<feature type="domain" description="PX" evidence="3">
    <location>
        <begin position="82"/>
        <end position="204"/>
    </location>
</feature>
<dbReference type="PANTHER" id="PTHR10555:SF170">
    <property type="entry name" value="FI18122P1"/>
    <property type="match status" value="1"/>
</dbReference>
<organism evidence="4 5">
    <name type="scientific">Tetrahymena thermophila (strain SB210)</name>
    <dbReference type="NCBI Taxonomy" id="312017"/>
    <lineage>
        <taxon>Eukaryota</taxon>
        <taxon>Sar</taxon>
        <taxon>Alveolata</taxon>
        <taxon>Ciliophora</taxon>
        <taxon>Intramacronucleata</taxon>
        <taxon>Oligohymenophorea</taxon>
        <taxon>Hymenostomatida</taxon>
        <taxon>Tetrahymenina</taxon>
        <taxon>Tetrahymenidae</taxon>
        <taxon>Tetrahymena</taxon>
    </lineage>
</organism>
<gene>
    <name evidence="4" type="ORF">TTHERM_000263389</name>
</gene>
<name>W7XLD8_TETTS</name>
<dbReference type="Proteomes" id="UP000009168">
    <property type="component" value="Unassembled WGS sequence"/>
</dbReference>
<sequence length="459" mass="54968">MQQIGNSLSDSNDDYDIVQTEEEQTDEYLKEQQIKQQQQQLLNQQQKSQKIKIQQQSEQDDKKNDEKHLKALKLQVNQLMIEREVDVADGDIQRDFYILESHTYLVTSKSKDEKTIVSRRFSDFEWLHEELLYNFPGYFLPALPQKGIFSKIDPKIEFLNQIKSELMQERRQLLTLYLKQLLNHKELRFSKQLYIFLMNNEETFEQEKNLSMGIRQQKEKKKEGFISNIVNLGFSLFNKAIGSQKIEAKIPDEFYQEFQNYLTYYQNNYNKLKEISDSINQIIENKKRQAENMASLSSIFSELKKLDEIPENLDKKVHLQGIRESQHAREFSQKFYFPLQQLVGQLQLCVQIIQSRDEILKKIYELKKELGQHQNSLNQSEIEECKEQIKLEEKRLKFFYANFNHNQNYFYKNFNEKLEQLTIILKSDLQEQNKEILTLWSLSTSNIFKQNDKPQEKQE</sequence>
<reference evidence="5" key="1">
    <citation type="journal article" date="2006" name="PLoS Biol.">
        <title>Macronuclear genome sequence of the ciliate Tetrahymena thermophila, a model eukaryote.</title>
        <authorList>
            <person name="Eisen J.A."/>
            <person name="Coyne R.S."/>
            <person name="Wu M."/>
            <person name="Wu D."/>
            <person name="Thiagarajan M."/>
            <person name="Wortman J.R."/>
            <person name="Badger J.H."/>
            <person name="Ren Q."/>
            <person name="Amedeo P."/>
            <person name="Jones K.M."/>
            <person name="Tallon L.J."/>
            <person name="Delcher A.L."/>
            <person name="Salzberg S.L."/>
            <person name="Silva J.C."/>
            <person name="Haas B.J."/>
            <person name="Majoros W.H."/>
            <person name="Farzad M."/>
            <person name="Carlton J.M."/>
            <person name="Smith R.K. Jr."/>
            <person name="Garg J."/>
            <person name="Pearlman R.E."/>
            <person name="Karrer K.M."/>
            <person name="Sun L."/>
            <person name="Manning G."/>
            <person name="Elde N.C."/>
            <person name="Turkewitz A.P."/>
            <person name="Asai D.J."/>
            <person name="Wilkes D.E."/>
            <person name="Wang Y."/>
            <person name="Cai H."/>
            <person name="Collins K."/>
            <person name="Stewart B.A."/>
            <person name="Lee S.R."/>
            <person name="Wilamowska K."/>
            <person name="Weinberg Z."/>
            <person name="Ruzzo W.L."/>
            <person name="Wloga D."/>
            <person name="Gaertig J."/>
            <person name="Frankel J."/>
            <person name="Tsao C.-C."/>
            <person name="Gorovsky M.A."/>
            <person name="Keeling P.J."/>
            <person name="Waller R.F."/>
            <person name="Patron N.J."/>
            <person name="Cherry J.M."/>
            <person name="Stover N.A."/>
            <person name="Krieger C.J."/>
            <person name="del Toro C."/>
            <person name="Ryder H.F."/>
            <person name="Williamson S.C."/>
            <person name="Barbeau R.A."/>
            <person name="Hamilton E.P."/>
            <person name="Orias E."/>
        </authorList>
    </citation>
    <scope>NUCLEOTIDE SEQUENCE [LARGE SCALE GENOMIC DNA]</scope>
    <source>
        <strain evidence="5">SB210</strain>
    </source>
</reference>
<proteinExistence type="predicted"/>
<dbReference type="GO" id="GO:0005768">
    <property type="term" value="C:endosome"/>
    <property type="evidence" value="ECO:0007669"/>
    <property type="project" value="TreeGrafter"/>
</dbReference>
<feature type="compositionally biased region" description="Acidic residues" evidence="2">
    <location>
        <begin position="11"/>
        <end position="26"/>
    </location>
</feature>
<protein>
    <submittedName>
        <fullName evidence="4">Cyclic nucleotide-binding domain protein</fullName>
    </submittedName>
</protein>
<dbReference type="PROSITE" id="PS50195">
    <property type="entry name" value="PX"/>
    <property type="match status" value="1"/>
</dbReference>
<feature type="region of interest" description="Disordered" evidence="2">
    <location>
        <begin position="45"/>
        <end position="65"/>
    </location>
</feature>
<evidence type="ECO:0000313" key="5">
    <source>
        <dbReference type="Proteomes" id="UP000009168"/>
    </source>
</evidence>
<dbReference type="GeneID" id="24438088"/>
<dbReference type="SMART" id="SM00312">
    <property type="entry name" value="PX"/>
    <property type="match status" value="1"/>
</dbReference>
<dbReference type="GO" id="GO:0035091">
    <property type="term" value="F:phosphatidylinositol binding"/>
    <property type="evidence" value="ECO:0007669"/>
    <property type="project" value="InterPro"/>
</dbReference>
<dbReference type="InterPro" id="IPR001683">
    <property type="entry name" value="PX_dom"/>
</dbReference>